<evidence type="ECO:0000313" key="2">
    <source>
        <dbReference type="Proteomes" id="UP000031737"/>
    </source>
</evidence>
<dbReference type="Proteomes" id="UP000031737">
    <property type="component" value="Unassembled WGS sequence"/>
</dbReference>
<dbReference type="EMBL" id="AUPL01005255">
    <property type="protein sequence ID" value="ESL07062.1"/>
    <property type="molecule type" value="Genomic_DNA"/>
</dbReference>
<evidence type="ECO:0000313" key="1">
    <source>
        <dbReference type="EMBL" id="ESL07062.1"/>
    </source>
</evidence>
<dbReference type="PROSITE" id="PS51257">
    <property type="entry name" value="PROKAR_LIPOPROTEIN"/>
    <property type="match status" value="1"/>
</dbReference>
<proteinExistence type="predicted"/>
<dbReference type="VEuPathDB" id="TriTrypDB:TRSC58_05255"/>
<accession>A0A061J1D7</accession>
<sequence length="472" mass="50991">MPYFFKPLNRRTCRLLAAAAGLCALGGCFDAGMRLQRRARQGPAVPLFDTGAVERVEEHARYPCQAFPGYAVVVSNYYARVSAAGAPTRGGCSRATPFTRLRDLFSNETHTVVDRGDPLEDENQLHAVREVVGDARVPPLPPGSDSSTPAKMTSLLASSTWPPGTVKYAAMTIEPSSSVLSLASEPIGALRRLADRTTHQSLIRCDPFASPAINCAGDASYLGAPYLRTMLSAFLLLPLPLPRLRVAVLGVGGGSLPSFLQRYFSRDMMRLDLVDAEPQCFRAAVEDLGLRETMRGGVMSCHVSDAATFLKDAVVGPNGAAAPVPLPGASPLPASEVPPRVEGRQHTRRYDLLFVDIFVGSESPAFLFSSSFLQLCHEVLSSVGVAAFNLPAPDPEFTDTCRRVFGPGNVFQIPVPASANVVVLARRAVGGNMGGGVPISHRHFYRRAKALQNSHALPYDIAGHYPFWWRFW</sequence>
<protein>
    <recommendedName>
        <fullName evidence="3">Spermidine synthase</fullName>
    </recommendedName>
</protein>
<dbReference type="OrthoDB" id="411785at2759"/>
<dbReference type="InterPro" id="IPR029063">
    <property type="entry name" value="SAM-dependent_MTases_sf"/>
</dbReference>
<evidence type="ECO:0008006" key="3">
    <source>
        <dbReference type="Google" id="ProtNLM"/>
    </source>
</evidence>
<keyword evidence="2" id="KW-1185">Reference proteome</keyword>
<gene>
    <name evidence="1" type="ORF">TRSC58_05255</name>
</gene>
<dbReference type="SUPFAM" id="SSF53335">
    <property type="entry name" value="S-adenosyl-L-methionine-dependent methyltransferases"/>
    <property type="match status" value="1"/>
</dbReference>
<comment type="caution">
    <text evidence="1">The sequence shown here is derived from an EMBL/GenBank/DDBJ whole genome shotgun (WGS) entry which is preliminary data.</text>
</comment>
<dbReference type="AlphaFoldDB" id="A0A061J1D7"/>
<reference evidence="1 2" key="1">
    <citation type="submission" date="2013-07" db="EMBL/GenBank/DDBJ databases">
        <authorList>
            <person name="Stoco P.H."/>
            <person name="Wagner G."/>
            <person name="Gerber A."/>
            <person name="Zaha A."/>
            <person name="Thompson C."/>
            <person name="Bartholomeu D.C."/>
            <person name="Luckemeyer D.D."/>
            <person name="Bahia D."/>
            <person name="Loreto E."/>
            <person name="Prestes E.B."/>
            <person name="Lima F.M."/>
            <person name="Rodrigues-Luiz G."/>
            <person name="Vallejo G.A."/>
            <person name="Filho J.F."/>
            <person name="Monteiro K.M."/>
            <person name="Tyler K.M."/>
            <person name="de Almeida L.G."/>
            <person name="Ortiz M.F."/>
            <person name="Siervo M.A."/>
            <person name="de Moraes M.H."/>
            <person name="Cunha O.L."/>
            <person name="Mendonca-Neto R."/>
            <person name="Silva R."/>
            <person name="Teixeira S.M."/>
            <person name="Murta S.M."/>
            <person name="Sincero T.C."/>
            <person name="Mendes T.A."/>
            <person name="Urmenyi T.P."/>
            <person name="Silva V.G."/>
            <person name="da Rocha W.D."/>
            <person name="Andersson B."/>
            <person name="Romanha A.J."/>
            <person name="Steindel M."/>
            <person name="de Vasconcelos A.T."/>
            <person name="Grisard E.C."/>
        </authorList>
    </citation>
    <scope>NUCLEOTIDE SEQUENCE [LARGE SCALE GENOMIC DNA]</scope>
    <source>
        <strain evidence="1 2">SC58</strain>
    </source>
</reference>
<organism evidence="1 2">
    <name type="scientific">Trypanosoma rangeli SC58</name>
    <dbReference type="NCBI Taxonomy" id="429131"/>
    <lineage>
        <taxon>Eukaryota</taxon>
        <taxon>Discoba</taxon>
        <taxon>Euglenozoa</taxon>
        <taxon>Kinetoplastea</taxon>
        <taxon>Metakinetoplastina</taxon>
        <taxon>Trypanosomatida</taxon>
        <taxon>Trypanosomatidae</taxon>
        <taxon>Trypanosoma</taxon>
        <taxon>Herpetosoma</taxon>
    </lineage>
</organism>
<name>A0A061J1D7_TRYRA</name>
<dbReference type="Gene3D" id="3.40.50.150">
    <property type="entry name" value="Vaccinia Virus protein VP39"/>
    <property type="match status" value="1"/>
</dbReference>